<organism evidence="1">
    <name type="scientific">marine sediment metagenome</name>
    <dbReference type="NCBI Taxonomy" id="412755"/>
    <lineage>
        <taxon>unclassified sequences</taxon>
        <taxon>metagenomes</taxon>
        <taxon>ecological metagenomes</taxon>
    </lineage>
</organism>
<reference evidence="1" key="1">
    <citation type="journal article" date="2015" name="Nature">
        <title>Complex archaea that bridge the gap between prokaryotes and eukaryotes.</title>
        <authorList>
            <person name="Spang A."/>
            <person name="Saw J.H."/>
            <person name="Jorgensen S.L."/>
            <person name="Zaremba-Niedzwiedzka K."/>
            <person name="Martijn J."/>
            <person name="Lind A.E."/>
            <person name="van Eijk R."/>
            <person name="Schleper C."/>
            <person name="Guy L."/>
            <person name="Ettema T.J."/>
        </authorList>
    </citation>
    <scope>NUCLEOTIDE SEQUENCE</scope>
</reference>
<gene>
    <name evidence="1" type="ORF">LCGC14_2049780</name>
</gene>
<evidence type="ECO:0000313" key="1">
    <source>
        <dbReference type="EMBL" id="KKL75953.1"/>
    </source>
</evidence>
<accession>A0A0F9EPB4</accession>
<dbReference type="EMBL" id="LAZR01024203">
    <property type="protein sequence ID" value="KKL75953.1"/>
    <property type="molecule type" value="Genomic_DNA"/>
</dbReference>
<sequence>AMKVSSGDGVTIFTCSRGQNVLRCHYCGRSATTRCSFQFKGKLKGKVCDKPLCDHCLQEHHKKPMCRPHKEFIAKIGGKW</sequence>
<name>A0A0F9EPB4_9ZZZZ</name>
<proteinExistence type="predicted"/>
<protein>
    <submittedName>
        <fullName evidence="1">Uncharacterized protein</fullName>
    </submittedName>
</protein>
<comment type="caution">
    <text evidence="1">The sequence shown here is derived from an EMBL/GenBank/DDBJ whole genome shotgun (WGS) entry which is preliminary data.</text>
</comment>
<dbReference type="AlphaFoldDB" id="A0A0F9EPB4"/>
<feature type="non-terminal residue" evidence="1">
    <location>
        <position position="1"/>
    </location>
</feature>